<dbReference type="Proteomes" id="UP000751190">
    <property type="component" value="Unassembled WGS sequence"/>
</dbReference>
<feature type="compositionally biased region" description="Gly residues" evidence="5">
    <location>
        <begin position="550"/>
        <end position="561"/>
    </location>
</feature>
<feature type="compositionally biased region" description="Basic and acidic residues" evidence="5">
    <location>
        <begin position="529"/>
        <end position="540"/>
    </location>
</feature>
<dbReference type="OMA" id="HVYKGIE"/>
<gene>
    <name evidence="7" type="ORF">KFE25_005060</name>
</gene>
<feature type="domain" description="Sugar phosphate transporter" evidence="6">
    <location>
        <begin position="216"/>
        <end position="513"/>
    </location>
</feature>
<feature type="region of interest" description="Disordered" evidence="5">
    <location>
        <begin position="529"/>
        <end position="561"/>
    </location>
</feature>
<name>A0A8J5X498_DIALT</name>
<evidence type="ECO:0000313" key="7">
    <source>
        <dbReference type="EMBL" id="KAG8457379.1"/>
    </source>
</evidence>
<evidence type="ECO:0000256" key="2">
    <source>
        <dbReference type="ARBA" id="ARBA00022692"/>
    </source>
</evidence>
<dbReference type="SUPFAM" id="SSF103481">
    <property type="entry name" value="Multidrug resistance efflux transporter EmrE"/>
    <property type="match status" value="2"/>
</dbReference>
<keyword evidence="3" id="KW-1133">Transmembrane helix</keyword>
<accession>A0A8J5X498</accession>
<evidence type="ECO:0000256" key="1">
    <source>
        <dbReference type="ARBA" id="ARBA00004141"/>
    </source>
</evidence>
<reference evidence="7" key="1">
    <citation type="submission" date="2021-05" db="EMBL/GenBank/DDBJ databases">
        <title>The genome of the haptophyte Pavlova lutheri (Diacronema luteri, Pavlovales) - a model for lipid biosynthesis in eukaryotic algae.</title>
        <authorList>
            <person name="Hulatt C.J."/>
            <person name="Posewitz M.C."/>
        </authorList>
    </citation>
    <scope>NUCLEOTIDE SEQUENCE</scope>
    <source>
        <strain evidence="7">NIVA-4/92</strain>
    </source>
</reference>
<keyword evidence="8" id="KW-1185">Reference proteome</keyword>
<evidence type="ECO:0000313" key="8">
    <source>
        <dbReference type="Proteomes" id="UP000751190"/>
    </source>
</evidence>
<dbReference type="Pfam" id="PF03151">
    <property type="entry name" value="TPT"/>
    <property type="match status" value="1"/>
</dbReference>
<dbReference type="PANTHER" id="PTHR11132">
    <property type="entry name" value="SOLUTE CARRIER FAMILY 35"/>
    <property type="match status" value="1"/>
</dbReference>
<evidence type="ECO:0000256" key="4">
    <source>
        <dbReference type="ARBA" id="ARBA00023136"/>
    </source>
</evidence>
<dbReference type="AlphaFoldDB" id="A0A8J5X498"/>
<dbReference type="InterPro" id="IPR004853">
    <property type="entry name" value="Sugar_P_trans_dom"/>
</dbReference>
<dbReference type="EMBL" id="JAGTXO010000072">
    <property type="protein sequence ID" value="KAG8457379.1"/>
    <property type="molecule type" value="Genomic_DNA"/>
</dbReference>
<dbReference type="InterPro" id="IPR037185">
    <property type="entry name" value="EmrE-like"/>
</dbReference>
<comment type="subcellular location">
    <subcellularLocation>
        <location evidence="1">Membrane</location>
        <topology evidence="1">Multi-pass membrane protein</topology>
    </subcellularLocation>
</comment>
<evidence type="ECO:0000259" key="6">
    <source>
        <dbReference type="Pfam" id="PF03151"/>
    </source>
</evidence>
<sequence>MSPWRALPAAFVDAVASAEHETYRKGYRSFRRVGSEQAPTNAAGGRAAAAAQPQRVPIPSVASAMRRFEGTPAQMRKVPSSLSVDSLGHHAETTKRRQALGIAAPDSDDDVAEPHLAASPFRLRCGARRERPWGELDACTEYAPDLMQLGGRPLAAELSALAALLRGAARRRPPGAQPDAAGASADADELAAEVAVARAQAAARQAAAAASRRSTLLFVVVWYFTGAFTNSSSKQALASLPMALPLTLTAVQHAAAALLGCLVYRVAGLQPYKPLPSRSEMEGGARSALGWLCVVYSLGFALTNASFGAVNASFVDTVKAAEPISTVALAVIFLANERITLRVLLALVPIVGGVGISSMAEASASVIGLCFALGSNCCFSARSIAAKLVGKRLGSDRMDGANLFVHVNRLGLWLLLPAALALEGRQLLALGAQLPADRLSASLRLFGFNGLMYYLNNQMNFLVLEQVDTLTHGIINCGRRVANILFAILWFGNRVTPSNATGISLALAGGLLYVRAKLEDGREARALLKRSNEGAKEQRAADPPAKLAGPAGGGGKGGKGD</sequence>
<keyword evidence="4" id="KW-0472">Membrane</keyword>
<organism evidence="7 8">
    <name type="scientific">Diacronema lutheri</name>
    <name type="common">Unicellular marine alga</name>
    <name type="synonym">Monochrysis lutheri</name>
    <dbReference type="NCBI Taxonomy" id="2081491"/>
    <lineage>
        <taxon>Eukaryota</taxon>
        <taxon>Haptista</taxon>
        <taxon>Haptophyta</taxon>
        <taxon>Pavlovophyceae</taxon>
        <taxon>Pavlovales</taxon>
        <taxon>Pavlovaceae</taxon>
        <taxon>Diacronema</taxon>
    </lineage>
</organism>
<dbReference type="OrthoDB" id="6418713at2759"/>
<keyword evidence="2" id="KW-0812">Transmembrane</keyword>
<evidence type="ECO:0000256" key="5">
    <source>
        <dbReference type="SAM" id="MobiDB-lite"/>
    </source>
</evidence>
<dbReference type="InterPro" id="IPR050186">
    <property type="entry name" value="TPT_transporter"/>
</dbReference>
<protein>
    <recommendedName>
        <fullName evidence="6">Sugar phosphate transporter domain-containing protein</fullName>
    </recommendedName>
</protein>
<comment type="caution">
    <text evidence="7">The sequence shown here is derived from an EMBL/GenBank/DDBJ whole genome shotgun (WGS) entry which is preliminary data.</text>
</comment>
<evidence type="ECO:0000256" key="3">
    <source>
        <dbReference type="ARBA" id="ARBA00022989"/>
    </source>
</evidence>
<proteinExistence type="predicted"/>
<dbReference type="GO" id="GO:0016020">
    <property type="term" value="C:membrane"/>
    <property type="evidence" value="ECO:0007669"/>
    <property type="project" value="UniProtKB-SubCell"/>
</dbReference>